<dbReference type="AlphaFoldDB" id="A0A510E4Q5"/>
<reference evidence="2 3" key="2">
    <citation type="journal article" date="2020" name="Int. J. Syst. Evol. Microbiol.">
        <title>Sulfuracidifex tepidarius gen. nov., sp. nov. and transfer of Sulfolobus metallicus Huber and Stetter 1992 to the genus Sulfuracidifex as Sulfuracidifex metallicus comb. nov.</title>
        <authorList>
            <person name="Itoh T."/>
            <person name="Miura T."/>
            <person name="Sakai H.D."/>
            <person name="Kato S."/>
            <person name="Ohkuma M."/>
            <person name="Takashina T."/>
        </authorList>
    </citation>
    <scope>NUCLEOTIDE SEQUENCE</scope>
    <source>
        <strain evidence="1 3">IC-006</strain>
        <strain evidence="2">IC-007</strain>
    </source>
</reference>
<name>A0A510E4Q5_9CREN</name>
<sequence>MESKYSEIVKVNLPRGVLIKIISNPFVFMSVTTHFVVLRKLENGNYLASLINDGEIGKTKQESYYGEILPASMVGSTVIYKGESFDKKIRLEASVDLSFFAKDGSVNISMTISTEDKGLLGWGKAKFPITAEHVIKGHVIPNIKNFSCLINEMNESWTVDPIDVAKYVMMKAKQIESGLILVHNCSTYASFKVEDGQISKASGKFGNLLITGNDVLMKLLQEKEKLTLEIADPSMFKIIEVVNEVL</sequence>
<evidence type="ECO:0000313" key="4">
    <source>
        <dbReference type="Proteomes" id="UP000325030"/>
    </source>
</evidence>
<evidence type="ECO:0000313" key="3">
    <source>
        <dbReference type="Proteomes" id="UP000322983"/>
    </source>
</evidence>
<dbReference type="EMBL" id="AP018930">
    <property type="protein sequence ID" value="BBG27515.1"/>
    <property type="molecule type" value="Genomic_DNA"/>
</dbReference>
<accession>A0A510DWZ2</accession>
<organism evidence="2 4">
    <name type="scientific">Sulfuracidifex tepidarius</name>
    <dbReference type="NCBI Taxonomy" id="1294262"/>
    <lineage>
        <taxon>Archaea</taxon>
        <taxon>Thermoproteota</taxon>
        <taxon>Thermoprotei</taxon>
        <taxon>Sulfolobales</taxon>
        <taxon>Sulfolobaceae</taxon>
        <taxon>Sulfuracidifex</taxon>
    </lineage>
</organism>
<dbReference type="KEGG" id="step:IC006_2061"/>
<evidence type="ECO:0000313" key="2">
    <source>
        <dbReference type="EMBL" id="BBG27515.1"/>
    </source>
</evidence>
<protein>
    <submittedName>
        <fullName evidence="2">Uncharacterized protein</fullName>
    </submittedName>
</protein>
<dbReference type="Proteomes" id="UP000322983">
    <property type="component" value="Chromosome"/>
</dbReference>
<accession>A0A510E4Q5</accession>
<proteinExistence type="predicted"/>
<dbReference type="Proteomes" id="UP000325030">
    <property type="component" value="Chromosome"/>
</dbReference>
<gene>
    <name evidence="1" type="ORF">IC006_2061</name>
    <name evidence="2" type="ORF">IC007_2069</name>
</gene>
<reference evidence="4" key="1">
    <citation type="submission" date="2018-09" db="EMBL/GenBank/DDBJ databases">
        <title>Complete Genome Sequencing of Sulfolobus sp. JCM 16834.</title>
        <authorList>
            <person name="Kato S."/>
            <person name="Itoh T."/>
            <person name="Ohkuma M."/>
        </authorList>
    </citation>
    <scope>NUCLEOTIDE SEQUENCE [LARGE SCALE GENOMIC DNA]</scope>
    <source>
        <strain evidence="4">IC-007</strain>
    </source>
</reference>
<dbReference type="OrthoDB" id="44086at2157"/>
<dbReference type="GeneID" id="41718401"/>
<keyword evidence="3" id="KW-1185">Reference proteome</keyword>
<dbReference type="RefSeq" id="WP_054845988.1">
    <property type="nucleotide sequence ID" value="NZ_AP018929.1"/>
</dbReference>
<dbReference type="EMBL" id="AP018929">
    <property type="protein sequence ID" value="BBG24727.1"/>
    <property type="molecule type" value="Genomic_DNA"/>
</dbReference>
<evidence type="ECO:0000313" key="1">
    <source>
        <dbReference type="EMBL" id="BBG24727.1"/>
    </source>
</evidence>